<evidence type="ECO:0000313" key="1">
    <source>
        <dbReference type="EMBL" id="VDP34659.1"/>
    </source>
</evidence>
<keyword evidence="2" id="KW-1185">Reference proteome</keyword>
<gene>
    <name evidence="1" type="ORF">SCUD_LOCUS9212</name>
</gene>
<organism evidence="3">
    <name type="scientific">Schistosoma curassoni</name>
    <dbReference type="NCBI Taxonomy" id="6186"/>
    <lineage>
        <taxon>Eukaryota</taxon>
        <taxon>Metazoa</taxon>
        <taxon>Spiralia</taxon>
        <taxon>Lophotrochozoa</taxon>
        <taxon>Platyhelminthes</taxon>
        <taxon>Trematoda</taxon>
        <taxon>Digenea</taxon>
        <taxon>Strigeidida</taxon>
        <taxon>Schistosomatoidea</taxon>
        <taxon>Schistosomatidae</taxon>
        <taxon>Schistosoma</taxon>
    </lineage>
</organism>
<dbReference type="AlphaFoldDB" id="A0A183K2J8"/>
<dbReference type="EMBL" id="UZAK01033123">
    <property type="protein sequence ID" value="VDP34659.1"/>
    <property type="molecule type" value="Genomic_DNA"/>
</dbReference>
<reference evidence="1 2" key="2">
    <citation type="submission" date="2018-11" db="EMBL/GenBank/DDBJ databases">
        <authorList>
            <consortium name="Pathogen Informatics"/>
        </authorList>
    </citation>
    <scope>NUCLEOTIDE SEQUENCE [LARGE SCALE GENOMIC DNA]</scope>
    <source>
        <strain evidence="1">Dakar</strain>
        <strain evidence="2">Dakar, Senegal</strain>
    </source>
</reference>
<evidence type="ECO:0000313" key="3">
    <source>
        <dbReference type="WBParaSite" id="SCUD_0000921201-mRNA-1"/>
    </source>
</evidence>
<accession>A0A183K2J8</accession>
<protein>
    <submittedName>
        <fullName evidence="3">RGM_C domain-containing protein</fullName>
    </submittedName>
</protein>
<evidence type="ECO:0000313" key="2">
    <source>
        <dbReference type="Proteomes" id="UP000279833"/>
    </source>
</evidence>
<reference evidence="3" key="1">
    <citation type="submission" date="2016-06" db="UniProtKB">
        <authorList>
            <consortium name="WormBaseParasite"/>
        </authorList>
    </citation>
    <scope>IDENTIFICATION</scope>
</reference>
<proteinExistence type="predicted"/>
<sequence length="172" mass="19168">MIHQDIRNFTRLLCHPNPGSTRGYANDPSGSCDAGHEHRHKSVKRLSCGRFQSFSSCSFHNAKCFKRSRFGQIRSVFNTNVHFAAINTELCNSDPLKLNPSNESYSEQTRGIILQVIRCSHDSCISNELISKYVEDILGAPSPGQNSGVTLSDVVYSDDLFTPSDILIKCEK</sequence>
<name>A0A183K2J8_9TREM</name>
<dbReference type="Proteomes" id="UP000279833">
    <property type="component" value="Unassembled WGS sequence"/>
</dbReference>
<dbReference type="WBParaSite" id="SCUD_0000921201-mRNA-1">
    <property type="protein sequence ID" value="SCUD_0000921201-mRNA-1"/>
    <property type="gene ID" value="SCUD_0000921201"/>
</dbReference>